<name>A0A381T8E1_9ZZZZ</name>
<reference evidence="1" key="1">
    <citation type="submission" date="2018-05" db="EMBL/GenBank/DDBJ databases">
        <authorList>
            <person name="Lanie J.A."/>
            <person name="Ng W.-L."/>
            <person name="Kazmierczak K.M."/>
            <person name="Andrzejewski T.M."/>
            <person name="Davidsen T.M."/>
            <person name="Wayne K.J."/>
            <person name="Tettelin H."/>
            <person name="Glass J.I."/>
            <person name="Rusch D."/>
            <person name="Podicherti R."/>
            <person name="Tsui H.-C.T."/>
            <person name="Winkler M.E."/>
        </authorList>
    </citation>
    <scope>NUCLEOTIDE SEQUENCE</scope>
</reference>
<evidence type="ECO:0000313" key="1">
    <source>
        <dbReference type="EMBL" id="SVA12456.1"/>
    </source>
</evidence>
<protein>
    <submittedName>
        <fullName evidence="1">Uncharacterized protein</fullName>
    </submittedName>
</protein>
<sequence length="128" mass="13895">MGRPINKRHFGTPDSGLDFKVRYHHGSEADGWIVKQVGSKRFKCTNKAGNDYTCTLVDKNSGTLALGEMTISVKDSGNAISQVTKITGRRVTLSAGTQIPWDFTGTGDTVEMEEAGTDTDFTSADNFE</sequence>
<accession>A0A381T8E1</accession>
<gene>
    <name evidence="1" type="ORF">METZ01_LOCUS65310</name>
</gene>
<dbReference type="AlphaFoldDB" id="A0A381T8E1"/>
<organism evidence="1">
    <name type="scientific">marine metagenome</name>
    <dbReference type="NCBI Taxonomy" id="408172"/>
    <lineage>
        <taxon>unclassified sequences</taxon>
        <taxon>metagenomes</taxon>
        <taxon>ecological metagenomes</taxon>
    </lineage>
</organism>
<dbReference type="EMBL" id="UINC01004186">
    <property type="protein sequence ID" value="SVA12456.1"/>
    <property type="molecule type" value="Genomic_DNA"/>
</dbReference>
<proteinExistence type="predicted"/>